<dbReference type="GO" id="GO:0006631">
    <property type="term" value="P:fatty acid metabolic process"/>
    <property type="evidence" value="ECO:0007669"/>
    <property type="project" value="UniProtKB-ARBA"/>
</dbReference>
<dbReference type="InterPro" id="IPR001128">
    <property type="entry name" value="Cyt_P450"/>
</dbReference>
<dbReference type="InterPro" id="IPR019791">
    <property type="entry name" value="Haem_peroxidase_animal"/>
</dbReference>
<evidence type="ECO:0000256" key="2">
    <source>
        <dbReference type="ARBA" id="ARBA00022617"/>
    </source>
</evidence>
<dbReference type="Pfam" id="PF03098">
    <property type="entry name" value="An_peroxidase"/>
    <property type="match status" value="2"/>
</dbReference>
<sequence>MPSQLKTLIGTIKRKPTKASDGRSNDMAAASVGAMNNEKTGIIHDLTHLNFKERHTVAHALTTLASGEPMNDKDKLLEEGVSMLQGLPPNSGLSEKISDGFISMLWSDLPHPAPTMAGPSARYRRHDGGGNNPWHPEMGKAGAPYARNVPPMKPKGPNLPDVESVYDALLKRRGPFREHPSGLNRLFFSFATVVIHECFQTSRTDPFINETSSYVDLSTLYGNTEKEQKRVRTYQNGTIYPDSIASERIMMMPPGVVAVLLMFSRNHNSIAESLFSINEDGKYEPWDRLDDEKKKWEVVQDEDIFQITRNINVGFFASVVLKDYVASILNTPRANSEWSLNLGKEIKQSGQRVERGSGNVVSVEFAVLYHWHAALSAADDKWMEEIIRQQHPELKSLEDVTPNMFEKVMMVYGHKLKATPAKDWTFGGFERQANGRFKDTDLAELIKNAIEEPAHEFGAHGTPLSLKVVDIMGQLQARNVFNVCTLNEFRRYLNLKPYRNFEEWNEDKETARAAELLYGHIENLELYPGLMAECTKPAIPGSGVCPGQTTGRGILDDAVALVRGDRFLSYDFNSNTLTHWGAAFLQEPAAGSYGGVLPKLLFNGLPAAFTGTSTYALFPFYTPEAVKGILKGNGILPKYDLQRPASGMEIISIQTQDGCKKVFSDRDNFRVMYQAAIRNCTAGHDFMIGWDDAKRHDERSNILHKVFFEDGFEKNVTDFFRSNVKKLIEKNSLSFSQSRKSIDIVRDVTNITPILWLADRFAIPLKTPETPKGLVSIFETFTAYLVMFMYQSFNISPKSEWKLRESAMKAADALRPVFEAHLKTQRGIKESVVDWLAKGSSFEVGPHADRIYHALNDTKLPIGDLVGDCIGMGAPVAGNLTQQASLLIDLFLSPGYEVYKDRIVELAQMDEATSERELQGFVYEGMRHAGVVPGLPRVASKDVTVVDGVRGPVHIKAGRTVLIATSKAAMDPVAFSEPEKLDPHRPIKDYTLLGHGLHFCFGARLVGCSLAATLREVFKLKNLRRAKGKLGRFTVVEHDLAGIKMRHYLDSGSKESPIPTSLTLEYDA</sequence>
<dbReference type="STRING" id="1141098.A0A1Y2DGZ1"/>
<dbReference type="OrthoDB" id="823504at2759"/>
<dbReference type="Pfam" id="PF00067">
    <property type="entry name" value="p450"/>
    <property type="match status" value="1"/>
</dbReference>
<dbReference type="GeneID" id="63779000"/>
<dbReference type="AlphaFoldDB" id="A0A1Y2DGZ1"/>
<dbReference type="GO" id="GO:0004601">
    <property type="term" value="F:peroxidase activity"/>
    <property type="evidence" value="ECO:0007669"/>
    <property type="project" value="UniProtKB-KW"/>
</dbReference>
<dbReference type="CDD" id="cd09817">
    <property type="entry name" value="linoleate_diol_synthase_like"/>
    <property type="match status" value="1"/>
</dbReference>
<proteinExistence type="predicted"/>
<reference evidence="8 9" key="1">
    <citation type="submission" date="2016-07" db="EMBL/GenBank/DDBJ databases">
        <title>Pervasive Adenine N6-methylation of Active Genes in Fungi.</title>
        <authorList>
            <consortium name="DOE Joint Genome Institute"/>
            <person name="Mondo S.J."/>
            <person name="Dannebaum R.O."/>
            <person name="Kuo R.C."/>
            <person name="Labutti K."/>
            <person name="Haridas S."/>
            <person name="Kuo A."/>
            <person name="Salamov A."/>
            <person name="Ahrendt S.R."/>
            <person name="Lipzen A."/>
            <person name="Sullivan W."/>
            <person name="Andreopoulos W.B."/>
            <person name="Clum A."/>
            <person name="Lindquist E."/>
            <person name="Daum C."/>
            <person name="Ramamoorthy G.K."/>
            <person name="Gryganskyi A."/>
            <person name="Culley D."/>
            <person name="Magnuson J.K."/>
            <person name="James T.Y."/>
            <person name="O'Malley M.A."/>
            <person name="Stajich J.E."/>
            <person name="Spatafora J.W."/>
            <person name="Visel A."/>
            <person name="Grigoriev I.V."/>
        </authorList>
    </citation>
    <scope>NUCLEOTIDE SEQUENCE [LARGE SCALE GENOMIC DNA]</scope>
    <source>
        <strain evidence="8 9">CBS 129021</strain>
    </source>
</reference>
<dbReference type="InterPro" id="IPR010255">
    <property type="entry name" value="Haem_peroxidase_sf"/>
</dbReference>
<dbReference type="SUPFAM" id="SSF48113">
    <property type="entry name" value="Heme-dependent peroxidases"/>
    <property type="match status" value="1"/>
</dbReference>
<feature type="binding site" description="axial binding residue" evidence="7">
    <location>
        <position position="372"/>
    </location>
    <ligand>
        <name>heme b</name>
        <dbReference type="ChEBI" id="CHEBI:60344"/>
    </ligand>
    <ligandPart>
        <name>Fe</name>
        <dbReference type="ChEBI" id="CHEBI:18248"/>
    </ligandPart>
</feature>
<dbReference type="PROSITE" id="PS50292">
    <property type="entry name" value="PEROXIDASE_3"/>
    <property type="match status" value="1"/>
</dbReference>
<dbReference type="Proteomes" id="UP000193689">
    <property type="component" value="Unassembled WGS sequence"/>
</dbReference>
<evidence type="ECO:0000313" key="8">
    <source>
        <dbReference type="EMBL" id="ORY58531.1"/>
    </source>
</evidence>
<dbReference type="Gene3D" id="1.10.630.10">
    <property type="entry name" value="Cytochrome P450"/>
    <property type="match status" value="1"/>
</dbReference>
<dbReference type="InterPro" id="IPR037120">
    <property type="entry name" value="Haem_peroxidase_sf_animal"/>
</dbReference>
<name>A0A1Y2DGZ1_9PEZI</name>
<keyword evidence="8" id="KW-0575">Peroxidase</keyword>
<dbReference type="GO" id="GO:0005506">
    <property type="term" value="F:iron ion binding"/>
    <property type="evidence" value="ECO:0007669"/>
    <property type="project" value="InterPro"/>
</dbReference>
<evidence type="ECO:0000256" key="4">
    <source>
        <dbReference type="ARBA" id="ARBA00022964"/>
    </source>
</evidence>
<comment type="caution">
    <text evidence="8">The sequence shown here is derived from an EMBL/GenBank/DDBJ whole genome shotgun (WGS) entry which is preliminary data.</text>
</comment>
<dbReference type="PANTHER" id="PTHR11903">
    <property type="entry name" value="PROSTAGLANDIN G/H SYNTHASE"/>
    <property type="match status" value="1"/>
</dbReference>
<dbReference type="GO" id="GO:0020037">
    <property type="term" value="F:heme binding"/>
    <property type="evidence" value="ECO:0007669"/>
    <property type="project" value="InterPro"/>
</dbReference>
<dbReference type="SUPFAM" id="SSF48264">
    <property type="entry name" value="Cytochrome P450"/>
    <property type="match status" value="1"/>
</dbReference>
<protein>
    <submittedName>
        <fullName evidence="8">Heme peroxidase</fullName>
    </submittedName>
</protein>
<keyword evidence="6 7" id="KW-0408">Iron</keyword>
<dbReference type="InterPro" id="IPR036396">
    <property type="entry name" value="Cyt_P450_sf"/>
</dbReference>
<organism evidence="8 9">
    <name type="scientific">Pseudomassariella vexata</name>
    <dbReference type="NCBI Taxonomy" id="1141098"/>
    <lineage>
        <taxon>Eukaryota</taxon>
        <taxon>Fungi</taxon>
        <taxon>Dikarya</taxon>
        <taxon>Ascomycota</taxon>
        <taxon>Pezizomycotina</taxon>
        <taxon>Sordariomycetes</taxon>
        <taxon>Xylariomycetidae</taxon>
        <taxon>Amphisphaeriales</taxon>
        <taxon>Pseudomassariaceae</taxon>
        <taxon>Pseudomassariella</taxon>
    </lineage>
</organism>
<keyword evidence="3 7" id="KW-0479">Metal-binding</keyword>
<keyword evidence="9" id="KW-1185">Reference proteome</keyword>
<evidence type="ECO:0000256" key="7">
    <source>
        <dbReference type="PIRSR" id="PIRSR619791-2"/>
    </source>
</evidence>
<comment type="subunit">
    <text evidence="1">Homotetramer.</text>
</comment>
<dbReference type="GO" id="GO:0016705">
    <property type="term" value="F:oxidoreductase activity, acting on paired donors, with incorporation or reduction of molecular oxygen"/>
    <property type="evidence" value="ECO:0007669"/>
    <property type="project" value="InterPro"/>
</dbReference>
<dbReference type="InParanoid" id="A0A1Y2DGZ1"/>
<evidence type="ECO:0000256" key="6">
    <source>
        <dbReference type="ARBA" id="ARBA00023004"/>
    </source>
</evidence>
<gene>
    <name evidence="8" type="ORF">BCR38DRAFT_468726</name>
</gene>
<dbReference type="InterPro" id="IPR050783">
    <property type="entry name" value="Oxylipin_biosynth_metab"/>
</dbReference>
<dbReference type="EMBL" id="MCFJ01000016">
    <property type="protein sequence ID" value="ORY58531.1"/>
    <property type="molecule type" value="Genomic_DNA"/>
</dbReference>
<dbReference type="GO" id="GO:0051213">
    <property type="term" value="F:dioxygenase activity"/>
    <property type="evidence" value="ECO:0007669"/>
    <property type="project" value="UniProtKB-KW"/>
</dbReference>
<dbReference type="CDD" id="cd20612">
    <property type="entry name" value="CYP_LDS-like_C"/>
    <property type="match status" value="1"/>
</dbReference>
<dbReference type="GO" id="GO:0006979">
    <property type="term" value="P:response to oxidative stress"/>
    <property type="evidence" value="ECO:0007669"/>
    <property type="project" value="InterPro"/>
</dbReference>
<dbReference type="PRINTS" id="PR00457">
    <property type="entry name" value="ANPEROXIDASE"/>
</dbReference>
<accession>A0A1Y2DGZ1</accession>
<keyword evidence="2 7" id="KW-0349">Heme</keyword>
<dbReference type="Gene3D" id="1.10.640.10">
    <property type="entry name" value="Haem peroxidase domain superfamily, animal type"/>
    <property type="match status" value="1"/>
</dbReference>
<keyword evidence="5" id="KW-0560">Oxidoreductase</keyword>
<dbReference type="InterPro" id="IPR034812">
    <property type="entry name" value="Ppo-like_N"/>
</dbReference>
<dbReference type="GO" id="GO:0004497">
    <property type="term" value="F:monooxygenase activity"/>
    <property type="evidence" value="ECO:0007669"/>
    <property type="project" value="InterPro"/>
</dbReference>
<keyword evidence="4" id="KW-0223">Dioxygenase</keyword>
<evidence type="ECO:0000256" key="1">
    <source>
        <dbReference type="ARBA" id="ARBA00011881"/>
    </source>
</evidence>
<dbReference type="PANTHER" id="PTHR11903:SF37">
    <property type="entry name" value="PSI-PRODUCING OXYGENASE A"/>
    <property type="match status" value="1"/>
</dbReference>
<evidence type="ECO:0000313" key="9">
    <source>
        <dbReference type="Proteomes" id="UP000193689"/>
    </source>
</evidence>
<evidence type="ECO:0000256" key="5">
    <source>
        <dbReference type="ARBA" id="ARBA00023002"/>
    </source>
</evidence>
<dbReference type="RefSeq" id="XP_040711448.1">
    <property type="nucleotide sequence ID" value="XM_040862788.1"/>
</dbReference>
<evidence type="ECO:0000256" key="3">
    <source>
        <dbReference type="ARBA" id="ARBA00022723"/>
    </source>
</evidence>